<organism evidence="10 11">
    <name type="scientific">Saitozyma podzolica</name>
    <dbReference type="NCBI Taxonomy" id="1890683"/>
    <lineage>
        <taxon>Eukaryota</taxon>
        <taxon>Fungi</taxon>
        <taxon>Dikarya</taxon>
        <taxon>Basidiomycota</taxon>
        <taxon>Agaricomycotina</taxon>
        <taxon>Tremellomycetes</taxon>
        <taxon>Tremellales</taxon>
        <taxon>Trimorphomycetaceae</taxon>
        <taxon>Saitozyma</taxon>
    </lineage>
</organism>
<dbReference type="GO" id="GO:0008270">
    <property type="term" value="F:zinc ion binding"/>
    <property type="evidence" value="ECO:0007669"/>
    <property type="project" value="UniProtKB-KW"/>
</dbReference>
<dbReference type="PROSITE" id="PS51783">
    <property type="entry name" value="PH_BEACH"/>
    <property type="match status" value="1"/>
</dbReference>
<feature type="compositionally biased region" description="Polar residues" evidence="7">
    <location>
        <begin position="2468"/>
        <end position="2484"/>
    </location>
</feature>
<dbReference type="STRING" id="1890683.A0A427YI98"/>
<dbReference type="InterPro" id="IPR000409">
    <property type="entry name" value="BEACH_dom"/>
</dbReference>
<evidence type="ECO:0008006" key="12">
    <source>
        <dbReference type="Google" id="ProtNLM"/>
    </source>
</evidence>
<dbReference type="CDD" id="cd06071">
    <property type="entry name" value="Beach"/>
    <property type="match status" value="1"/>
</dbReference>
<keyword evidence="2" id="KW-0479">Metal-binding</keyword>
<feature type="repeat" description="WD" evidence="6">
    <location>
        <begin position="2182"/>
        <end position="2223"/>
    </location>
</feature>
<dbReference type="SUPFAM" id="SSF50729">
    <property type="entry name" value="PH domain-like"/>
    <property type="match status" value="1"/>
</dbReference>
<feature type="compositionally biased region" description="Low complexity" evidence="7">
    <location>
        <begin position="1391"/>
        <end position="1422"/>
    </location>
</feature>
<feature type="compositionally biased region" description="Polar residues" evidence="7">
    <location>
        <begin position="2532"/>
        <end position="2547"/>
    </location>
</feature>
<dbReference type="InterPro" id="IPR036372">
    <property type="entry name" value="BEACH_dom_sf"/>
</dbReference>
<feature type="compositionally biased region" description="Acidic residues" evidence="7">
    <location>
        <begin position="76"/>
        <end position="87"/>
    </location>
</feature>
<dbReference type="PANTHER" id="PTHR46108">
    <property type="entry name" value="BLUE CHEESE"/>
    <property type="match status" value="1"/>
</dbReference>
<feature type="domain" description="BEACH" evidence="8">
    <location>
        <begin position="1759"/>
        <end position="2040"/>
    </location>
</feature>
<evidence type="ECO:0000256" key="6">
    <source>
        <dbReference type="PROSITE-ProRule" id="PRU00221"/>
    </source>
</evidence>
<evidence type="ECO:0000256" key="1">
    <source>
        <dbReference type="ARBA" id="ARBA00022574"/>
    </source>
</evidence>
<dbReference type="InterPro" id="IPR036322">
    <property type="entry name" value="WD40_repeat_dom_sf"/>
</dbReference>
<feature type="region of interest" description="Disordered" evidence="7">
    <location>
        <begin position="1"/>
        <end position="87"/>
    </location>
</feature>
<keyword evidence="5" id="KW-0862">Zinc</keyword>
<dbReference type="PROSITE" id="PS50294">
    <property type="entry name" value="WD_REPEATS_REGION"/>
    <property type="match status" value="1"/>
</dbReference>
<dbReference type="Gene3D" id="1.10.1540.10">
    <property type="entry name" value="BEACH domain"/>
    <property type="match status" value="1"/>
</dbReference>
<dbReference type="InterPro" id="IPR000306">
    <property type="entry name" value="Znf_FYVE"/>
</dbReference>
<evidence type="ECO:0000256" key="4">
    <source>
        <dbReference type="ARBA" id="ARBA00022771"/>
    </source>
</evidence>
<dbReference type="Pfam" id="PF14844">
    <property type="entry name" value="PH_BEACH"/>
    <property type="match status" value="1"/>
</dbReference>
<dbReference type="EMBL" id="RSCD01000009">
    <property type="protein sequence ID" value="RSH90826.1"/>
    <property type="molecule type" value="Genomic_DNA"/>
</dbReference>
<dbReference type="SUPFAM" id="SSF57903">
    <property type="entry name" value="FYVE/PHD zinc finger"/>
    <property type="match status" value="1"/>
</dbReference>
<dbReference type="InterPro" id="IPR001680">
    <property type="entry name" value="WD40_rpt"/>
</dbReference>
<dbReference type="Pfam" id="PF02138">
    <property type="entry name" value="Beach"/>
    <property type="match status" value="1"/>
</dbReference>
<feature type="compositionally biased region" description="Low complexity" evidence="7">
    <location>
        <begin position="1236"/>
        <end position="1247"/>
    </location>
</feature>
<comment type="caution">
    <text evidence="10">The sequence shown here is derived from an EMBL/GenBank/DDBJ whole genome shotgun (WGS) entry which is preliminary data.</text>
</comment>
<dbReference type="InterPro" id="IPR013083">
    <property type="entry name" value="Znf_RING/FYVE/PHD"/>
</dbReference>
<sequence length="2547" mass="278172">MFKLLKELTKPPEALAPPSTHGDPAQAHFAYAARHRARSASPSPSPVNGRSRSNTLEPVPPGTRRASDLRHSEGAEREEEEAIVETDEDAKRVVELLRPLKEARNEEGSGFMLLVETFSQLNSIPGHARSRRAFRRHGGFGTLKGALSDGLAYKPSQAGASEEEAQVGEVQRLEGVRLAFETLSWAIADRESLAYFEVHLGYSSLLPALHSLAPLSTPSDQPSSSSLSPAESDSPHRANSHILALLIAHILSNNYSTLSIFSSDGASGNGDLGAKLGEPVLRHASALGLLWSYVWGWPDLPGAGSPKGKEKASLTQLLHRTNAGDFEGGEGPEETEQARLVALTFKILLATAQASTANLFLIAKHLPQLTDFLLTRLYGFPEERKYEVTFPARGDWAPTGEGEDEAEVLDVKWEPPSPELRAVYLALLRKLLEAGVDQNLTWRLFSLVREEHRPPAPLETITESPASSGATSPQPGGTNGQVGESDNASSSPQLLTRKKGPRLPKLRMPSVNSAQGMETEKLRGEVMDLVRHSMKARWPDVFVFRSPGGGEEGGIELRDMGRPWPSAQKGFNFSCWVHITKLNQPITVLHVSQSGSKYPLVQIRILENSQIGLLTSVPPPATSDASQSQDPPSPPEELICSAPDALVPHHQWVHFAVGCRRMKSAEAAEVRIFVNGVRVGAMRTTYPVPKPPSHPPAPPQLHAKPAIPADALRVGIGREVQSDQLEGAKPEEQSGGFGQGQAEGNEWMLGRTLLLDEAVQEDMVLLLHHLGPRYAGNFQEALGKFLTYEGATSINIYLHALAQSAPDKRLFTQPTKSLIVRAIRTGPALAEETIPLSLSARNVYRDADGMDNCTNAAIPHPTRAKQLRHGHAKLVGANESFVMTCLDDSVGTVGGGTVVLKMIDLARTSEELAATLGILKDMIRDSWSTSEEMERIHGFDLLAAILRPKMPQLVDVACAKVILSMLGIHVDKPGAATVHNSVAYRSLALDFELWSYAQLPVVAVYLQHFEHLLSTSKHVRYNVLRTFQKSAMVRKMLYALRSGFFEPTAVPMVVDTLRLALIARWSGEDAIKPTFSYLVSALCQNNAFGVTSMTDPPPSQAPAALILDMIADVASDHHRLIKLNRSIALHRLLVIFISSNSAYYVILPCLKLLEQCLTTPGLESFQRSFEGEGGFALLARTLGPIWREDIQAAVFRVCIGPDEAKAALACPNLVAALMAAVEAMLQSAGDSDDNGTRPSTPRTRSATITSIRSINMSPAISISTSGPEQDTKLEDLLKELTAVYRGSSPFRRNISNKRVEAMLPAFAEFAAVSASSNKPDLARAQRQAAIGWLTALIEKSKLSHSLVNQASDPICVSGASGGPQLKRDQMKLIVEQLRAPSQSPRPPSTPFSPMSPSSPRPSTSYFGSSFSSRFGTSPSTPRFGSSPSTPTAPIPRRRPSMEAGTPLALARSRSIVEKRIPLKRVLTGESILEGGKDKNAAWRLIIMHTDSQSHSKMTLERNRLERVSAVPEAGIGRTRHKLRDAIPTVDELSSAVSRVNSAPWEDPFALALSETASIAEEGAEPAPTLAQTPAARPGSPVQDEHLDDESFVEVEDNKDDKMRRIAKTLQAGDVVEEAHNIVRIVGVDACPGLLILGKKNLYLVDGLVQAADGEVIDAKDAPKDVLSIPSGTLVELDSADQQSARWSYDEIVENNKRAFLFRDVALELYFSDKRNFLIVFKDKKERQAVVQRLQYKNDARDTISRSVIGNFVLDQVSRAMDKAEQQLEAMTRRWQNREISNFAYLQLLNQHANRTPNDVTQYPVFPWVVADYVSDVLDLTKESTFRDLSLPMGALTPARREAAVERYLATEGVGEKPFHYGTHYSSSMIVCGFMIRLSPFTEIFLALQGGNFDLADRLFSSIPRAWDSASADNRGDVRELIPEFYYSAAFLLNIVRVGDTIDNVALPPWAYGDPMLFVHRHREALESDYVTRHLPAWIDLTFGYKQRDPASFNCFHPLSYRGAVDLENMSDEGEKAASTSIIHNFGQTPAQIFRGPHPHRFLSGRSELPLNTRFGVAEQWQLLLRSILPITETTTPIDDITEPSSDEFKPLPQQRFRIIVPGHSMLSVQYGFADCSLRVYYQEASPRLIHLIEGISVVQAIFAAPTLLVTVSNAGVLTVWRMGIKSHGVRRGDISMQREATLRGHTAPVTCVAASKSWSFVVSGAEDGSAMIWDMNRMRYIRTLQTPRKDPIKYCAVNEADGQIALASAHHIYLFSLNGHPIASASVETDDFLTFSFGAAAEVPPKDEFTGGITFLNREFLRFGVLFVIGLNSELALFRCVPGSKATIEFDDEEVQPWTLAEQGRLFRSDDHSGGVCTMVKFVGETLYAAFEPVTPGGKHLLYQWSLPESNARHVPDSVSHTCMADKCGRHFGLLEPKRHCGGCGGVFCGTHAVHVESFNHRYCDECRSQLSYASATGILSNRRDSARPTSRPVSRRGSVSASRPGSRRPSVSFALGGVAQGSGSGTGVGIGQGLQAPHVLPGATGGGTPQLHGNTKLGSSTPLLGP</sequence>
<keyword evidence="1 6" id="KW-0853">WD repeat</keyword>
<feature type="region of interest" description="Disordered" evidence="7">
    <location>
        <begin position="615"/>
        <end position="637"/>
    </location>
</feature>
<feature type="region of interest" description="Disordered" evidence="7">
    <location>
        <begin position="1378"/>
        <end position="1443"/>
    </location>
</feature>
<dbReference type="SUPFAM" id="SSF50978">
    <property type="entry name" value="WD40 repeat-like"/>
    <property type="match status" value="1"/>
</dbReference>
<dbReference type="Pfam" id="PF00400">
    <property type="entry name" value="WD40"/>
    <property type="match status" value="1"/>
</dbReference>
<keyword evidence="3" id="KW-0677">Repeat</keyword>
<feature type="region of interest" description="Disordered" evidence="7">
    <location>
        <begin position="2461"/>
        <end position="2547"/>
    </location>
</feature>
<feature type="region of interest" description="Disordered" evidence="7">
    <location>
        <begin position="1228"/>
        <end position="1247"/>
    </location>
</feature>
<feature type="compositionally biased region" description="Basic and acidic residues" evidence="7">
    <location>
        <begin position="1"/>
        <end position="10"/>
    </location>
</feature>
<evidence type="ECO:0000313" key="11">
    <source>
        <dbReference type="Proteomes" id="UP000279259"/>
    </source>
</evidence>
<dbReference type="InterPro" id="IPR019775">
    <property type="entry name" value="WD40_repeat_CS"/>
</dbReference>
<dbReference type="InterPro" id="IPR051944">
    <property type="entry name" value="BEACH_domain_protein"/>
</dbReference>
<dbReference type="PANTHER" id="PTHR46108:SF4">
    <property type="entry name" value="BLUE CHEESE"/>
    <property type="match status" value="1"/>
</dbReference>
<dbReference type="Proteomes" id="UP000279259">
    <property type="component" value="Unassembled WGS sequence"/>
</dbReference>
<keyword evidence="11" id="KW-1185">Reference proteome</keyword>
<dbReference type="Gene3D" id="2.130.10.10">
    <property type="entry name" value="YVTN repeat-like/Quinoprotein amine dehydrogenase"/>
    <property type="match status" value="1"/>
</dbReference>
<feature type="compositionally biased region" description="Basic and acidic residues" evidence="7">
    <location>
        <begin position="65"/>
        <end position="75"/>
    </location>
</feature>
<dbReference type="InterPro" id="IPR015943">
    <property type="entry name" value="WD40/YVTN_repeat-like_dom_sf"/>
</dbReference>
<feature type="compositionally biased region" description="Polar residues" evidence="7">
    <location>
        <begin position="461"/>
        <end position="494"/>
    </location>
</feature>
<dbReference type="PROSITE" id="PS00678">
    <property type="entry name" value="WD_REPEATS_1"/>
    <property type="match status" value="1"/>
</dbReference>
<dbReference type="PROSITE" id="PS50197">
    <property type="entry name" value="BEACH"/>
    <property type="match status" value="1"/>
</dbReference>
<feature type="region of interest" description="Disordered" evidence="7">
    <location>
        <begin position="1560"/>
        <end position="1589"/>
    </location>
</feature>
<dbReference type="SMART" id="SM01026">
    <property type="entry name" value="Beach"/>
    <property type="match status" value="1"/>
</dbReference>
<reference evidence="10 11" key="1">
    <citation type="submission" date="2018-11" db="EMBL/GenBank/DDBJ databases">
        <title>Genome sequence of Saitozyma podzolica DSM 27192.</title>
        <authorList>
            <person name="Aliyu H."/>
            <person name="Gorte O."/>
            <person name="Ochsenreither K."/>
        </authorList>
    </citation>
    <scope>NUCLEOTIDE SEQUENCE [LARGE SCALE GENOMIC DNA]</scope>
    <source>
        <strain evidence="10 11">DSM 27192</strain>
    </source>
</reference>
<dbReference type="CDD" id="cd01201">
    <property type="entry name" value="PH_BEACH"/>
    <property type="match status" value="1"/>
</dbReference>
<dbReference type="SMART" id="SM00320">
    <property type="entry name" value="WD40"/>
    <property type="match status" value="2"/>
</dbReference>
<evidence type="ECO:0000259" key="8">
    <source>
        <dbReference type="PROSITE" id="PS50197"/>
    </source>
</evidence>
<name>A0A427YI98_9TREE</name>
<protein>
    <recommendedName>
        <fullName evidence="12">Beach-domain-containing protein</fullName>
    </recommendedName>
</protein>
<dbReference type="Gene3D" id="2.30.29.30">
    <property type="entry name" value="Pleckstrin-homology domain (PH domain)/Phosphotyrosine-binding domain (PTB)"/>
    <property type="match status" value="1"/>
</dbReference>
<accession>A0A427YI98</accession>
<evidence type="ECO:0000313" key="10">
    <source>
        <dbReference type="EMBL" id="RSH90826.1"/>
    </source>
</evidence>
<dbReference type="InterPro" id="IPR031570">
    <property type="entry name" value="NBEA/BDCP_DUF4704"/>
</dbReference>
<dbReference type="PROSITE" id="PS50082">
    <property type="entry name" value="WD_REPEATS_2"/>
    <property type="match status" value="1"/>
</dbReference>
<dbReference type="SUPFAM" id="SSF81837">
    <property type="entry name" value="BEACH domain"/>
    <property type="match status" value="1"/>
</dbReference>
<evidence type="ECO:0000256" key="2">
    <source>
        <dbReference type="ARBA" id="ARBA00022723"/>
    </source>
</evidence>
<keyword evidence="4" id="KW-0863">Zinc-finger</keyword>
<gene>
    <name evidence="10" type="ORF">EHS25_010001</name>
</gene>
<dbReference type="SMART" id="SM00064">
    <property type="entry name" value="FYVE"/>
    <property type="match status" value="1"/>
</dbReference>
<dbReference type="InterPro" id="IPR011993">
    <property type="entry name" value="PH-like_dom_sf"/>
</dbReference>
<evidence type="ECO:0000256" key="5">
    <source>
        <dbReference type="ARBA" id="ARBA00022833"/>
    </source>
</evidence>
<feature type="region of interest" description="Disordered" evidence="7">
    <location>
        <begin position="216"/>
        <end position="235"/>
    </location>
</feature>
<dbReference type="Pfam" id="PF15787">
    <property type="entry name" value="DUF4704"/>
    <property type="match status" value="1"/>
</dbReference>
<dbReference type="InterPro" id="IPR023362">
    <property type="entry name" value="PH-BEACH_dom"/>
</dbReference>
<feature type="domain" description="BEACH-type PH" evidence="9">
    <location>
        <begin position="1610"/>
        <end position="1734"/>
    </location>
</feature>
<evidence type="ECO:0000256" key="3">
    <source>
        <dbReference type="ARBA" id="ARBA00022737"/>
    </source>
</evidence>
<evidence type="ECO:0000256" key="7">
    <source>
        <dbReference type="SAM" id="MobiDB-lite"/>
    </source>
</evidence>
<proteinExistence type="predicted"/>
<feature type="region of interest" description="Disordered" evidence="7">
    <location>
        <begin position="457"/>
        <end position="510"/>
    </location>
</feature>
<feature type="compositionally biased region" description="Gly residues" evidence="7">
    <location>
        <begin position="2499"/>
        <end position="2513"/>
    </location>
</feature>
<feature type="compositionally biased region" description="Basic residues" evidence="7">
    <location>
        <begin position="496"/>
        <end position="505"/>
    </location>
</feature>
<dbReference type="OrthoDB" id="26681at2759"/>
<evidence type="ECO:0000259" key="9">
    <source>
        <dbReference type="PROSITE" id="PS51783"/>
    </source>
</evidence>
<dbReference type="Gene3D" id="3.30.40.10">
    <property type="entry name" value="Zinc/RING finger domain, C3HC4 (zinc finger)"/>
    <property type="match status" value="1"/>
</dbReference>
<feature type="compositionally biased region" description="Low complexity" evidence="7">
    <location>
        <begin position="216"/>
        <end position="232"/>
    </location>
</feature>
<dbReference type="InterPro" id="IPR011011">
    <property type="entry name" value="Znf_FYVE_PHD"/>
</dbReference>